<dbReference type="Proteomes" id="UP000306631">
    <property type="component" value="Unassembled WGS sequence"/>
</dbReference>
<dbReference type="EMBL" id="SRYW01000007">
    <property type="protein sequence ID" value="TGY34276.1"/>
    <property type="molecule type" value="Genomic_DNA"/>
</dbReference>
<accession>A0A4S2CZW1</accession>
<protein>
    <submittedName>
        <fullName evidence="1">Fimbrial protein</fullName>
    </submittedName>
</protein>
<proteinExistence type="predicted"/>
<dbReference type="SUPFAM" id="SSF52540">
    <property type="entry name" value="P-loop containing nucleoside triphosphate hydrolases"/>
    <property type="match status" value="1"/>
</dbReference>
<dbReference type="Gene3D" id="3.40.50.2300">
    <property type="match status" value="1"/>
</dbReference>
<name>A0A4S2CZW1_STEMA</name>
<gene>
    <name evidence="1" type="ORF">E5352_10185</name>
</gene>
<dbReference type="AlphaFoldDB" id="A0A4S2CZW1"/>
<organism evidence="1 2">
    <name type="scientific">Stenotrophomonas maltophilia</name>
    <name type="common">Pseudomonas maltophilia</name>
    <name type="synonym">Xanthomonas maltophilia</name>
    <dbReference type="NCBI Taxonomy" id="40324"/>
    <lineage>
        <taxon>Bacteria</taxon>
        <taxon>Pseudomonadati</taxon>
        <taxon>Pseudomonadota</taxon>
        <taxon>Gammaproteobacteria</taxon>
        <taxon>Lysobacterales</taxon>
        <taxon>Lysobacteraceae</taxon>
        <taxon>Stenotrophomonas</taxon>
        <taxon>Stenotrophomonas maltophilia group</taxon>
    </lineage>
</organism>
<dbReference type="OrthoDB" id="5813333at2"/>
<comment type="caution">
    <text evidence="1">The sequence shown here is derived from an EMBL/GenBank/DDBJ whole genome shotgun (WGS) entry which is preliminary data.</text>
</comment>
<reference evidence="1 2" key="1">
    <citation type="submission" date="2019-04" db="EMBL/GenBank/DDBJ databases">
        <title>Microbes associate with the intestines of laboratory mice.</title>
        <authorList>
            <person name="Navarre W."/>
            <person name="Wong E."/>
            <person name="Huang K."/>
            <person name="Tropini C."/>
            <person name="Ng K."/>
            <person name="Yu B."/>
        </authorList>
    </citation>
    <scope>NUCLEOTIDE SEQUENCE [LARGE SCALE GENOMIC DNA]</scope>
    <source>
        <strain evidence="1 2">NM62_B4-13</strain>
    </source>
</reference>
<dbReference type="InterPro" id="IPR027417">
    <property type="entry name" value="P-loop_NTPase"/>
</dbReference>
<evidence type="ECO:0000313" key="2">
    <source>
        <dbReference type="Proteomes" id="UP000306631"/>
    </source>
</evidence>
<dbReference type="Gene3D" id="3.40.50.300">
    <property type="entry name" value="P-loop containing nucleotide triphosphate hydrolases"/>
    <property type="match status" value="1"/>
</dbReference>
<sequence>MKLVLYAPDRDLVSRLTPLLPAADVQWQDSGAPAAALEPLRDTGCVLLLDFRHEQAAFSAALVRQVQAQAPELPLVAVGSTASDQLAGVVAALRAGLRDLIDLDAPPHEIEAVLRRASATDASVRAPAAVAHKARMVLLLGVRAGVGCSTLAAHLGVLAQQAHSPLLAQEEDPPPVANHLLLLDLAQPAGDLALYLNLDSSFHYDDALRHASRIDATLARTAMTRHPAGLALLGQAAGTDGTPMADPAVLMQRLRGIFDTLLCDLGGACVRQIPVSLLNSADDIWLVADQAIGTLVSLDQALTQLERVGARDKRLQLVINRFDDASGISPAQIATRFGLPLLATLPDRARLRSAASHGRLLLQEAPRDPYLRALAPLLSRLDPAAAPAARSWREHLALRLSGSQWKTK</sequence>
<evidence type="ECO:0000313" key="1">
    <source>
        <dbReference type="EMBL" id="TGY34276.1"/>
    </source>
</evidence>